<dbReference type="AlphaFoldDB" id="G0QJM1"/>
<comment type="catalytic activity">
    <reaction evidence="8">
        <text>(6S)-5,6,7,8-tetrahydrofolyl-(gamma-L-Glu)(n) + (n-1) H2O = (6S)-5,6,7,8-tetrahydrofolate + (n-1) L-glutamate</text>
        <dbReference type="Rhea" id="RHEA:56784"/>
        <dbReference type="Rhea" id="RHEA-COMP:14738"/>
        <dbReference type="ChEBI" id="CHEBI:15377"/>
        <dbReference type="ChEBI" id="CHEBI:29985"/>
        <dbReference type="ChEBI" id="CHEBI:57453"/>
        <dbReference type="ChEBI" id="CHEBI:141005"/>
        <dbReference type="EC" id="3.4.19.9"/>
    </reaction>
</comment>
<evidence type="ECO:0000256" key="4">
    <source>
        <dbReference type="ARBA" id="ARBA00022525"/>
    </source>
</evidence>
<evidence type="ECO:0000256" key="7">
    <source>
        <dbReference type="PIRSR" id="PIRSR615527-1"/>
    </source>
</evidence>
<evidence type="ECO:0000313" key="10">
    <source>
        <dbReference type="EMBL" id="EGR34587.1"/>
    </source>
</evidence>
<evidence type="ECO:0000313" key="11">
    <source>
        <dbReference type="Proteomes" id="UP000008983"/>
    </source>
</evidence>
<dbReference type="GeneID" id="14910781"/>
<dbReference type="Proteomes" id="UP000008983">
    <property type="component" value="Unassembled WGS sequence"/>
</dbReference>
<comment type="subcellular location">
    <subcellularLocation>
        <location evidence="1">Secreted</location>
        <location evidence="1">Extracellular space</location>
    </subcellularLocation>
</comment>
<evidence type="ECO:0000256" key="5">
    <source>
        <dbReference type="ARBA" id="ARBA00022729"/>
    </source>
</evidence>
<gene>
    <name evidence="10" type="ORF">IMG5_006480</name>
</gene>
<keyword evidence="4" id="KW-0964">Secreted</keyword>
<dbReference type="EC" id="3.4.19.9" evidence="3 8"/>
<dbReference type="InterPro" id="IPR015527">
    <property type="entry name" value="Pept_C26_g-glut_hydrolase"/>
</dbReference>
<keyword evidence="11" id="KW-1185">Reference proteome</keyword>
<dbReference type="Gene3D" id="3.40.50.880">
    <property type="match status" value="1"/>
</dbReference>
<keyword evidence="5 9" id="KW-0732">Signal</keyword>
<evidence type="ECO:0000256" key="8">
    <source>
        <dbReference type="PROSITE-ProRule" id="PRU00607"/>
    </source>
</evidence>
<evidence type="ECO:0000256" key="6">
    <source>
        <dbReference type="ARBA" id="ARBA00022801"/>
    </source>
</evidence>
<dbReference type="SUPFAM" id="SSF52317">
    <property type="entry name" value="Class I glutamine amidotransferase-like"/>
    <property type="match status" value="1"/>
</dbReference>
<evidence type="ECO:0000256" key="1">
    <source>
        <dbReference type="ARBA" id="ARBA00004239"/>
    </source>
</evidence>
<dbReference type="GO" id="GO:0046900">
    <property type="term" value="P:tetrahydrofolylpolyglutamate metabolic process"/>
    <property type="evidence" value="ECO:0007669"/>
    <property type="project" value="TreeGrafter"/>
</dbReference>
<name>G0QJM1_ICHMU</name>
<dbReference type="Pfam" id="PF07722">
    <property type="entry name" value="Peptidase_C26"/>
    <property type="match status" value="1"/>
</dbReference>
<dbReference type="eggNOG" id="KOG1559">
    <property type="taxonomic scope" value="Eukaryota"/>
</dbReference>
<proteinExistence type="inferred from homology"/>
<feature type="signal peptide" evidence="9">
    <location>
        <begin position="1"/>
        <end position="19"/>
    </location>
</feature>
<sequence length="297" mass="33480">MKKILFITLLIQLLIQTYQYQPIIGILTQPSNDLNSTQYPPSKYQYISSSYVKWIEASGGRPIAIPYDISDQEIDFYLSKINGIVFPGGNASLWEYEPSATGFANMTITGTKILKKVIQMNQNGTFFPLLGTCLGYELIVLGLTGNEKVLDHLNSTNHVLNTHVFLNISSVYSQFQPSSIDYIQKGKALFYNHRYGLSLKTFFGNKILSEFFNLSAFSTDSNGVKFVSSLEGKDFPVFVNQFHPEKNSYEWLESVHANHSKEAVLVGQEFGNWFVGLARQNGNVFGEKEVVQNEVAY</sequence>
<dbReference type="PROSITE" id="PS51275">
    <property type="entry name" value="PEPTIDASE_C26_GGH"/>
    <property type="match status" value="1"/>
</dbReference>
<dbReference type="OrthoDB" id="64220at2759"/>
<protein>
    <recommendedName>
        <fullName evidence="3 8">folate gamma-glutamyl hydrolase</fullName>
        <ecNumber evidence="3 8">3.4.19.9</ecNumber>
    </recommendedName>
</protein>
<dbReference type="PANTHER" id="PTHR11315:SF0">
    <property type="entry name" value="FOLATE GAMMA-GLUTAMYL HYDROLASE"/>
    <property type="match status" value="1"/>
</dbReference>
<dbReference type="EMBL" id="GL983073">
    <property type="protein sequence ID" value="EGR34587.1"/>
    <property type="molecule type" value="Genomic_DNA"/>
</dbReference>
<dbReference type="GO" id="GO:0034722">
    <property type="term" value="F:gamma-glutamyl-peptidase activity"/>
    <property type="evidence" value="ECO:0007669"/>
    <property type="project" value="UniProtKB-UniRule"/>
</dbReference>
<dbReference type="OMA" id="CHEDIDH"/>
<feature type="chain" id="PRO_5003407642" description="folate gamma-glutamyl hydrolase" evidence="9">
    <location>
        <begin position="20"/>
        <end position="297"/>
    </location>
</feature>
<keyword evidence="6 8" id="KW-0378">Hydrolase</keyword>
<organism evidence="10 11">
    <name type="scientific">Ichthyophthirius multifiliis</name>
    <name type="common">White spot disease agent</name>
    <name type="synonym">Ich</name>
    <dbReference type="NCBI Taxonomy" id="5932"/>
    <lineage>
        <taxon>Eukaryota</taxon>
        <taxon>Sar</taxon>
        <taxon>Alveolata</taxon>
        <taxon>Ciliophora</taxon>
        <taxon>Intramacronucleata</taxon>
        <taxon>Oligohymenophorea</taxon>
        <taxon>Hymenostomatida</taxon>
        <taxon>Ophryoglenina</taxon>
        <taxon>Ichthyophthirius</taxon>
    </lineage>
</organism>
<evidence type="ECO:0000256" key="3">
    <source>
        <dbReference type="ARBA" id="ARBA00012886"/>
    </source>
</evidence>
<comment type="similarity">
    <text evidence="2">Belongs to the peptidase C26 family.</text>
</comment>
<dbReference type="PROSITE" id="PS51273">
    <property type="entry name" value="GATASE_TYPE_1"/>
    <property type="match status" value="1"/>
</dbReference>
<dbReference type="GO" id="GO:0005576">
    <property type="term" value="C:extracellular region"/>
    <property type="evidence" value="ECO:0007669"/>
    <property type="project" value="UniProtKB-SubCell"/>
</dbReference>
<evidence type="ECO:0000256" key="9">
    <source>
        <dbReference type="SAM" id="SignalP"/>
    </source>
</evidence>
<dbReference type="InParanoid" id="G0QJM1"/>
<dbReference type="RefSeq" id="XP_004039891.1">
    <property type="nucleotide sequence ID" value="XM_004039843.1"/>
</dbReference>
<feature type="active site" description="Nucleophile" evidence="7 8">
    <location>
        <position position="133"/>
    </location>
</feature>
<dbReference type="STRING" id="857967.G0QJM1"/>
<reference evidence="10 11" key="1">
    <citation type="submission" date="2011-07" db="EMBL/GenBank/DDBJ databases">
        <authorList>
            <person name="Coyne R."/>
            <person name="Brami D."/>
            <person name="Johnson J."/>
            <person name="Hostetler J."/>
            <person name="Hannick L."/>
            <person name="Clark T."/>
            <person name="Cassidy-Hanley D."/>
            <person name="Inman J."/>
        </authorList>
    </citation>
    <scope>NUCLEOTIDE SEQUENCE [LARGE SCALE GENOMIC DNA]</scope>
    <source>
        <strain evidence="10 11">G5</strain>
    </source>
</reference>
<dbReference type="InterPro" id="IPR011697">
    <property type="entry name" value="Peptidase_C26"/>
</dbReference>
<dbReference type="InterPro" id="IPR029062">
    <property type="entry name" value="Class_I_gatase-like"/>
</dbReference>
<dbReference type="PANTHER" id="PTHR11315">
    <property type="entry name" value="PROTEASE FAMILY C26 GAMMA-GLUTAMYL HYDROLASE"/>
    <property type="match status" value="1"/>
</dbReference>
<evidence type="ECO:0000256" key="2">
    <source>
        <dbReference type="ARBA" id="ARBA00011083"/>
    </source>
</evidence>
<dbReference type="GO" id="GO:0005773">
    <property type="term" value="C:vacuole"/>
    <property type="evidence" value="ECO:0007669"/>
    <property type="project" value="TreeGrafter"/>
</dbReference>
<feature type="active site" evidence="8">
    <location>
        <position position="243"/>
    </location>
</feature>
<accession>G0QJM1</accession>
<feature type="active site" description="Proton donor" evidence="7">
    <location>
        <position position="243"/>
    </location>
</feature>